<keyword evidence="3" id="KW-1185">Reference proteome</keyword>
<gene>
    <name evidence="2" type="ORF">LPB3_10815</name>
</gene>
<sequence length="350" mass="37997">MKTLKFISAIAITAILSFTSCQSEESTEVGTNPNANSSTSTTASNYERAAMNDGSDDDFLDGNSCTELLFPLSATINGKPITLISKLDFSTVLNIMGEFNDDNDTVIFDFPISVKTSNYTEVVVNNQAEFSTLKQQCETAEQQGKDAISCIDIQFPVTMLTYNVTLEQTGSVVVQSEKQLYTFMTGLDGDELFAVNYPISATLSNGTSIQIKSDAEFQDAISECVQFEDEKDDAANTATEVEAILSGTKFKVETFITGGVNKANDYANWSIEFTNDSKIVAKNIINSVLGEIEGTYTVSSETDAFVNINFANNTAVSALKNDWIVSTYSNTLVTLKSKTDASVTLAFKKL</sequence>
<comment type="caution">
    <text evidence="2">The sequence shown here is derived from an EMBL/GenBank/DDBJ whole genome shotgun (WGS) entry which is preliminary data.</text>
</comment>
<feature type="signal peptide" evidence="1">
    <location>
        <begin position="1"/>
        <end position="23"/>
    </location>
</feature>
<dbReference type="KEGG" id="pob:LPB03_10805"/>
<dbReference type="OrthoDB" id="832379at2"/>
<dbReference type="RefSeq" id="WP_065319623.1">
    <property type="nucleotide sequence ID" value="NZ_CP017477.1"/>
</dbReference>
<keyword evidence="1" id="KW-0732">Signal</keyword>
<reference evidence="3" key="1">
    <citation type="submission" date="2016-02" db="EMBL/GenBank/DDBJ databases">
        <authorList>
            <person name="Shin S.-K."/>
            <person name="Yi H."/>
            <person name="Kim E."/>
        </authorList>
    </citation>
    <scope>NUCLEOTIDE SEQUENCE [LARGE SCALE GENOMIC DNA]</scope>
    <source>
        <strain evidence="3">LPB0003</strain>
    </source>
</reference>
<organism evidence="2 3">
    <name type="scientific">Polaribacter vadi</name>
    <dbReference type="NCBI Taxonomy" id="1774273"/>
    <lineage>
        <taxon>Bacteria</taxon>
        <taxon>Pseudomonadati</taxon>
        <taxon>Bacteroidota</taxon>
        <taxon>Flavobacteriia</taxon>
        <taxon>Flavobacteriales</taxon>
        <taxon>Flavobacteriaceae</taxon>
    </lineage>
</organism>
<protein>
    <recommendedName>
        <fullName evidence="4">Lipoprotein</fullName>
    </recommendedName>
</protein>
<evidence type="ECO:0000256" key="1">
    <source>
        <dbReference type="SAM" id="SignalP"/>
    </source>
</evidence>
<feature type="chain" id="PRO_5008615518" description="Lipoprotein" evidence="1">
    <location>
        <begin position="24"/>
        <end position="350"/>
    </location>
</feature>
<name>A0A1B8TT33_9FLAO</name>
<dbReference type="PROSITE" id="PS51257">
    <property type="entry name" value="PROKAR_LIPOPROTEIN"/>
    <property type="match status" value="1"/>
</dbReference>
<evidence type="ECO:0008006" key="4">
    <source>
        <dbReference type="Google" id="ProtNLM"/>
    </source>
</evidence>
<dbReference type="STRING" id="1774273.LPB03_10805"/>
<dbReference type="AlphaFoldDB" id="A0A1B8TT33"/>
<accession>A0A1B8TT33</accession>
<proteinExistence type="predicted"/>
<dbReference type="Proteomes" id="UP000092584">
    <property type="component" value="Unassembled WGS sequence"/>
</dbReference>
<evidence type="ECO:0000313" key="3">
    <source>
        <dbReference type="Proteomes" id="UP000092584"/>
    </source>
</evidence>
<dbReference type="EMBL" id="LSFM01000023">
    <property type="protein sequence ID" value="OBY62638.1"/>
    <property type="molecule type" value="Genomic_DNA"/>
</dbReference>
<evidence type="ECO:0000313" key="2">
    <source>
        <dbReference type="EMBL" id="OBY62638.1"/>
    </source>
</evidence>